<sequence length="574" mass="62709">MQPLGIEQWPPSLRTAAPLMQPAALSAATQLFSSPSSPPFRVYLDETCRMPSHWSERWRDWNSTAKPRAPAVEAKYIADAYLLHMLAASPFRVADWRDADAMVVVLLAREFGGAGLAPERCRRKLSRESEAWRRTEGARHFFILTSDRGPCCNGGQLLHTAFLRHHVIGHHGELDGHHWRHGAAPDVPCFHSHKDISIPTPSAALPAAPRRGAARDLLLFYAGAGLTSSSGRQVFGMREGRKLLHEHWGNASRHPDVRVLRKASPAEYLTGIARARFCPIMGGYAPWTPRLSEAMLAGCVPVLFSSLLPPFSRVLDWSRLAVRVRSLHEIPRLRAILAAHDHARLASNLAAVRPALWYRLEGGYRGDDMLPLLLVEMHMALQAAARQPLASLVPRILGAPLRDAPAPRRWRAAGSNHSFLYEGQTVIRTFHGAVERRWDCAYLTSGVRPLHAKDDDPEQTYEVGNASRTAPVVSAGCACVRGDAISAEPVSPTQRDLGPSVCTSPCPEPGGLAAFDPAAAWCGPDSVTGQQGSVCEQGCTRKSCTVYGGVVDGPWNRLSIKVHTYVGVTSPHGL</sequence>
<dbReference type="PANTHER" id="PTHR11062">
    <property type="entry name" value="EXOSTOSIN HEPARAN SULFATE GLYCOSYLTRANSFERASE -RELATED"/>
    <property type="match status" value="1"/>
</dbReference>
<accession>A0AB34K230</accession>
<dbReference type="EMBL" id="JBGBPQ010000003">
    <property type="protein sequence ID" value="KAL1527126.1"/>
    <property type="molecule type" value="Genomic_DNA"/>
</dbReference>
<gene>
    <name evidence="3" type="ORF">AB1Y20_015808</name>
</gene>
<dbReference type="InterPro" id="IPR004263">
    <property type="entry name" value="Exostosin"/>
</dbReference>
<proteinExistence type="inferred from homology"/>
<dbReference type="AlphaFoldDB" id="A0AB34K230"/>
<evidence type="ECO:0000256" key="1">
    <source>
        <dbReference type="ARBA" id="ARBA00010271"/>
    </source>
</evidence>
<comment type="similarity">
    <text evidence="1">Belongs to the glycosyltransferase 47 family.</text>
</comment>
<reference evidence="3 4" key="1">
    <citation type="journal article" date="2024" name="Science">
        <title>Giant polyketide synthase enzymes in the biosynthesis of giant marine polyether toxins.</title>
        <authorList>
            <person name="Fallon T.R."/>
            <person name="Shende V.V."/>
            <person name="Wierzbicki I.H."/>
            <person name="Pendleton A.L."/>
            <person name="Watervoot N.F."/>
            <person name="Auber R.P."/>
            <person name="Gonzalez D.J."/>
            <person name="Wisecaver J.H."/>
            <person name="Moore B.S."/>
        </authorList>
    </citation>
    <scope>NUCLEOTIDE SEQUENCE [LARGE SCALE GENOMIC DNA]</scope>
    <source>
        <strain evidence="3 4">12B1</strain>
    </source>
</reference>
<feature type="domain" description="Exostosin GT47" evidence="2">
    <location>
        <begin position="38"/>
        <end position="337"/>
    </location>
</feature>
<dbReference type="Pfam" id="PF03016">
    <property type="entry name" value="Exostosin_GT47"/>
    <property type="match status" value="1"/>
</dbReference>
<organism evidence="3 4">
    <name type="scientific">Prymnesium parvum</name>
    <name type="common">Toxic golden alga</name>
    <dbReference type="NCBI Taxonomy" id="97485"/>
    <lineage>
        <taxon>Eukaryota</taxon>
        <taxon>Haptista</taxon>
        <taxon>Haptophyta</taxon>
        <taxon>Prymnesiophyceae</taxon>
        <taxon>Prymnesiales</taxon>
        <taxon>Prymnesiaceae</taxon>
        <taxon>Prymnesium</taxon>
    </lineage>
</organism>
<evidence type="ECO:0000313" key="4">
    <source>
        <dbReference type="Proteomes" id="UP001515480"/>
    </source>
</evidence>
<evidence type="ECO:0000313" key="3">
    <source>
        <dbReference type="EMBL" id="KAL1527126.1"/>
    </source>
</evidence>
<dbReference type="InterPro" id="IPR040911">
    <property type="entry name" value="Exostosin_GT47"/>
</dbReference>
<dbReference type="PANTHER" id="PTHR11062:SF281">
    <property type="entry name" value="EXOSTOSIN-LIKE 2"/>
    <property type="match status" value="1"/>
</dbReference>
<dbReference type="GO" id="GO:0016757">
    <property type="term" value="F:glycosyltransferase activity"/>
    <property type="evidence" value="ECO:0007669"/>
    <property type="project" value="InterPro"/>
</dbReference>
<evidence type="ECO:0000259" key="2">
    <source>
        <dbReference type="Pfam" id="PF03016"/>
    </source>
</evidence>
<comment type="caution">
    <text evidence="3">The sequence shown here is derived from an EMBL/GenBank/DDBJ whole genome shotgun (WGS) entry which is preliminary data.</text>
</comment>
<keyword evidence="4" id="KW-1185">Reference proteome</keyword>
<protein>
    <recommendedName>
        <fullName evidence="2">Exostosin GT47 domain-containing protein</fullName>
    </recommendedName>
</protein>
<dbReference type="Proteomes" id="UP001515480">
    <property type="component" value="Unassembled WGS sequence"/>
</dbReference>
<name>A0AB34K230_PRYPA</name>